<gene>
    <name evidence="4" type="ORF">FAZ21_00085</name>
</gene>
<dbReference type="RefSeq" id="WP_136771245.1">
    <property type="nucleotide sequence ID" value="NZ_SUMF01000001.1"/>
</dbReference>
<dbReference type="Pfam" id="PF00722">
    <property type="entry name" value="Glyco_hydro_16"/>
    <property type="match status" value="1"/>
</dbReference>
<sequence>MRALPALVLLATLAPLAHAEPKLFFDDFQYTDRQAMAAKGWIVRTGSGWPGVEGAQFWADGVRVIADPADKNNRLLQLRAATDGTAKGTRQAQLCHARKYLEGTYAARVRFHDAPVSGPDGDPIVETFYLISPLKAPKDPDYSEADFEYLPNGGWGSNGAYFYATTWETFIPAPNFWKDNQYDRVAGSQEGWHTLVLTIAGQQVNYFLDGKPFARHGGDYYPEVPMSINFNLWFTGLASLGAARREYQQEVDWVLHVKDEMLTPAQVNEQVKTLRGAKVPFRDTVPTRGLPSPCNL</sequence>
<evidence type="ECO:0000259" key="3">
    <source>
        <dbReference type="PROSITE" id="PS51762"/>
    </source>
</evidence>
<keyword evidence="5" id="KW-1185">Reference proteome</keyword>
<dbReference type="OrthoDB" id="3404894at2"/>
<name>A0A4U0QBJ5_9NEIS</name>
<dbReference type="Proteomes" id="UP000310016">
    <property type="component" value="Unassembled WGS sequence"/>
</dbReference>
<dbReference type="InterPro" id="IPR000757">
    <property type="entry name" value="Beta-glucanase-like"/>
</dbReference>
<evidence type="ECO:0000313" key="5">
    <source>
        <dbReference type="Proteomes" id="UP000310016"/>
    </source>
</evidence>
<dbReference type="CDD" id="cd00413">
    <property type="entry name" value="Glyco_hydrolase_16"/>
    <property type="match status" value="1"/>
</dbReference>
<organism evidence="4 5">
    <name type="scientific">Chitiniphilus eburneus</name>
    <dbReference type="NCBI Taxonomy" id="2571148"/>
    <lineage>
        <taxon>Bacteria</taxon>
        <taxon>Pseudomonadati</taxon>
        <taxon>Pseudomonadota</taxon>
        <taxon>Betaproteobacteria</taxon>
        <taxon>Neisseriales</taxon>
        <taxon>Chitinibacteraceae</taxon>
        <taxon>Chitiniphilus</taxon>
    </lineage>
</organism>
<proteinExistence type="inferred from homology"/>
<dbReference type="PROSITE" id="PS51762">
    <property type="entry name" value="GH16_2"/>
    <property type="match status" value="1"/>
</dbReference>
<dbReference type="InterPro" id="IPR013320">
    <property type="entry name" value="ConA-like_dom_sf"/>
</dbReference>
<protein>
    <submittedName>
        <fullName evidence="4">Hydrolase</fullName>
    </submittedName>
</protein>
<dbReference type="Gene3D" id="2.60.120.200">
    <property type="match status" value="1"/>
</dbReference>
<comment type="caution">
    <text evidence="4">The sequence shown here is derived from an EMBL/GenBank/DDBJ whole genome shotgun (WGS) entry which is preliminary data.</text>
</comment>
<keyword evidence="2" id="KW-0732">Signal</keyword>
<dbReference type="AlphaFoldDB" id="A0A4U0QBJ5"/>
<evidence type="ECO:0000256" key="1">
    <source>
        <dbReference type="ARBA" id="ARBA00006865"/>
    </source>
</evidence>
<dbReference type="GO" id="GO:0004553">
    <property type="term" value="F:hydrolase activity, hydrolyzing O-glycosyl compounds"/>
    <property type="evidence" value="ECO:0007669"/>
    <property type="project" value="InterPro"/>
</dbReference>
<keyword evidence="4" id="KW-0378">Hydrolase</keyword>
<dbReference type="EMBL" id="SUMF01000001">
    <property type="protein sequence ID" value="TJZ78729.1"/>
    <property type="molecule type" value="Genomic_DNA"/>
</dbReference>
<feature type="domain" description="GH16" evidence="3">
    <location>
        <begin position="9"/>
        <end position="262"/>
    </location>
</feature>
<comment type="similarity">
    <text evidence="1">Belongs to the glycosyl hydrolase 16 family.</text>
</comment>
<evidence type="ECO:0000313" key="4">
    <source>
        <dbReference type="EMBL" id="TJZ78729.1"/>
    </source>
</evidence>
<evidence type="ECO:0000256" key="2">
    <source>
        <dbReference type="SAM" id="SignalP"/>
    </source>
</evidence>
<feature type="signal peptide" evidence="2">
    <location>
        <begin position="1"/>
        <end position="19"/>
    </location>
</feature>
<feature type="chain" id="PRO_5020542094" evidence="2">
    <location>
        <begin position="20"/>
        <end position="296"/>
    </location>
</feature>
<dbReference type="GO" id="GO:0005975">
    <property type="term" value="P:carbohydrate metabolic process"/>
    <property type="evidence" value="ECO:0007669"/>
    <property type="project" value="InterPro"/>
</dbReference>
<dbReference type="SUPFAM" id="SSF49899">
    <property type="entry name" value="Concanavalin A-like lectins/glucanases"/>
    <property type="match status" value="1"/>
</dbReference>
<accession>A0A4U0QBJ5</accession>
<reference evidence="4 5" key="1">
    <citation type="submission" date="2019-04" db="EMBL/GenBank/DDBJ databases">
        <title>Chitiniphilus eburnea sp. nov., a novel chitinolytic bacterium isolated from aquaculture sludge.</title>
        <authorList>
            <person name="Sheng M."/>
        </authorList>
    </citation>
    <scope>NUCLEOTIDE SEQUENCE [LARGE SCALE GENOMIC DNA]</scope>
    <source>
        <strain evidence="4 5">HX-2-15</strain>
    </source>
</reference>